<comment type="caution">
    <text evidence="1">The sequence shown here is derived from an EMBL/GenBank/DDBJ whole genome shotgun (WGS) entry which is preliminary data.</text>
</comment>
<dbReference type="AlphaFoldDB" id="A0A918Q4C4"/>
<proteinExistence type="predicted"/>
<protein>
    <recommendedName>
        <fullName evidence="3">DUF4127 family protein</fullName>
    </recommendedName>
</protein>
<dbReference type="Pfam" id="PF13552">
    <property type="entry name" value="DUF4127"/>
    <property type="match status" value="1"/>
</dbReference>
<reference evidence="1" key="2">
    <citation type="submission" date="2020-09" db="EMBL/GenBank/DDBJ databases">
        <authorList>
            <person name="Sun Q."/>
            <person name="Kim S."/>
        </authorList>
    </citation>
    <scope>NUCLEOTIDE SEQUENCE</scope>
    <source>
        <strain evidence="1">KCTC 12368</strain>
    </source>
</reference>
<evidence type="ECO:0008006" key="3">
    <source>
        <dbReference type="Google" id="ProtNLM"/>
    </source>
</evidence>
<gene>
    <name evidence="1" type="ORF">GCM10007049_28730</name>
</gene>
<dbReference type="EMBL" id="BMWX01000004">
    <property type="protein sequence ID" value="GGZ33333.1"/>
    <property type="molecule type" value="Genomic_DNA"/>
</dbReference>
<dbReference type="RefSeq" id="WP_018475835.1">
    <property type="nucleotide sequence ID" value="NZ_BMWX01000004.1"/>
</dbReference>
<evidence type="ECO:0000313" key="2">
    <source>
        <dbReference type="Proteomes" id="UP000619457"/>
    </source>
</evidence>
<keyword evidence="2" id="KW-1185">Reference proteome</keyword>
<name>A0A918Q4C4_9BACT</name>
<dbReference type="Proteomes" id="UP000619457">
    <property type="component" value="Unassembled WGS sequence"/>
</dbReference>
<reference evidence="1" key="1">
    <citation type="journal article" date="2014" name="Int. J. Syst. Evol. Microbiol.">
        <title>Complete genome sequence of Corynebacterium casei LMG S-19264T (=DSM 44701T), isolated from a smear-ripened cheese.</title>
        <authorList>
            <consortium name="US DOE Joint Genome Institute (JGI-PGF)"/>
            <person name="Walter F."/>
            <person name="Albersmeier A."/>
            <person name="Kalinowski J."/>
            <person name="Ruckert C."/>
        </authorList>
    </citation>
    <scope>NUCLEOTIDE SEQUENCE</scope>
    <source>
        <strain evidence="1">KCTC 12368</strain>
    </source>
</reference>
<evidence type="ECO:0000313" key="1">
    <source>
        <dbReference type="EMBL" id="GGZ33333.1"/>
    </source>
</evidence>
<sequence>MVWTRVKRLVGLIMLLGTTTGFFAQAQEVKNILLIPLDNRPPCLQFPVHMASIAGLNVLSPPDSLLGNLQDAGQPERIAQWVLEQDLSEFHGLIVVGDMLAYGGLVASRKPDKSLSEALSNLSLIDFLHKEYPELPLYAQSVIMRLAPTADGSNEAYRENLAEWASLQGNNSDSAKMREEILLNLIPKPQLEDYINARKRNHLVNMRMLDLVREGKINYLILSQDDAKPQGIHKREQTQLNKLTKMWDLKDQVVQQAGTDEVAMLLLARLANKINNTTPGIQVHYSSEQMSEQVMPFEDQSLKRTVNEFIKSTGSVRQDGSTQADLHFYIYTSRADEQETEYFIKAIAKGIKKGQHIILADIDPVGDTQGGGELLSEALVEKRLLLELEGYASWNTAGNTLGTALPQGVLNRIAREKGFAEMEYYQDWFLIHRYLNDYVYNHLVRKSYSTALGPDHRNASILDSMTEKKAVSIGIEDLRPYQELLNRLLGEDHDKRYHIDSLDLSLPWHRAFEAEIDFDLIDDFTIGGL</sequence>
<organism evidence="1 2">
    <name type="scientific">Echinicola pacifica</name>
    <dbReference type="NCBI Taxonomy" id="346377"/>
    <lineage>
        <taxon>Bacteria</taxon>
        <taxon>Pseudomonadati</taxon>
        <taxon>Bacteroidota</taxon>
        <taxon>Cytophagia</taxon>
        <taxon>Cytophagales</taxon>
        <taxon>Cyclobacteriaceae</taxon>
        <taxon>Echinicola</taxon>
    </lineage>
</organism>
<dbReference type="InterPro" id="IPR025394">
    <property type="entry name" value="DUF4127"/>
</dbReference>
<accession>A0A918Q4C4</accession>